<proteinExistence type="predicted"/>
<dbReference type="AlphaFoldDB" id="A0A395VAW6"/>
<dbReference type="InterPro" id="IPR036514">
    <property type="entry name" value="SGNH_hydro_sf"/>
</dbReference>
<evidence type="ECO:0000313" key="3">
    <source>
        <dbReference type="Proteomes" id="UP000266172"/>
    </source>
</evidence>
<dbReference type="PANTHER" id="PTHR34407:SF1">
    <property type="entry name" value="SGNH HYDROLASE-TYPE ESTERASE DOMAIN-CONTAINING PROTEIN"/>
    <property type="match status" value="1"/>
</dbReference>
<organism evidence="2 3">
    <name type="scientific">Roseburia hominis</name>
    <dbReference type="NCBI Taxonomy" id="301301"/>
    <lineage>
        <taxon>Bacteria</taxon>
        <taxon>Bacillati</taxon>
        <taxon>Bacillota</taxon>
        <taxon>Clostridia</taxon>
        <taxon>Lachnospirales</taxon>
        <taxon>Lachnospiraceae</taxon>
        <taxon>Roseburia</taxon>
    </lineage>
</organism>
<dbReference type="Gene3D" id="3.40.50.1110">
    <property type="entry name" value="SGNH hydrolase"/>
    <property type="match status" value="1"/>
</dbReference>
<dbReference type="Pfam" id="PF13472">
    <property type="entry name" value="Lipase_GDSL_2"/>
    <property type="match status" value="1"/>
</dbReference>
<dbReference type="RefSeq" id="WP_118096716.1">
    <property type="nucleotide sequence ID" value="NZ_QRVL01000001.1"/>
</dbReference>
<feature type="domain" description="SGNH hydrolase-type esterase" evidence="1">
    <location>
        <begin position="215"/>
        <end position="385"/>
    </location>
</feature>
<name>A0A395VAW6_9FIRM</name>
<dbReference type="SUPFAM" id="SSF52266">
    <property type="entry name" value="SGNH hydrolase"/>
    <property type="match status" value="1"/>
</dbReference>
<comment type="caution">
    <text evidence="2">The sequence shown here is derived from an EMBL/GenBank/DDBJ whole genome shotgun (WGS) entry which is preliminary data.</text>
</comment>
<dbReference type="GO" id="GO:0016787">
    <property type="term" value="F:hydrolase activity"/>
    <property type="evidence" value="ECO:0007669"/>
    <property type="project" value="UniProtKB-KW"/>
</dbReference>
<dbReference type="PANTHER" id="PTHR34407">
    <property type="entry name" value="EXPRESSED PROTEIN"/>
    <property type="match status" value="1"/>
</dbReference>
<reference evidence="2 3" key="1">
    <citation type="submission" date="2018-08" db="EMBL/GenBank/DDBJ databases">
        <title>A genome reference for cultivated species of the human gut microbiota.</title>
        <authorList>
            <person name="Zou Y."/>
            <person name="Xue W."/>
            <person name="Luo G."/>
        </authorList>
    </citation>
    <scope>NUCLEOTIDE SEQUENCE [LARGE SCALE GENOMIC DNA]</scope>
    <source>
        <strain evidence="2 3">AF22-12AC</strain>
    </source>
</reference>
<dbReference type="CDD" id="cd00229">
    <property type="entry name" value="SGNH_hydrolase"/>
    <property type="match status" value="1"/>
</dbReference>
<dbReference type="EMBL" id="QRVL01000001">
    <property type="protein sequence ID" value="RGS42491.1"/>
    <property type="molecule type" value="Genomic_DNA"/>
</dbReference>
<gene>
    <name evidence="2" type="ORF">DWX93_04005</name>
</gene>
<protein>
    <submittedName>
        <fullName evidence="2">SGNH/GDSL hydrolase family protein</fullName>
    </submittedName>
</protein>
<keyword evidence="2" id="KW-0378">Hydrolase</keyword>
<sequence>MTGPVAPRDPEKARAYFYIMRGKEICGLKQGDGKAVQFIYESDGRLANSAQIVGNITDSRILELLGTVKGFRTLVHSIGVSVEMEHPAEKIEFVFQMYGKKDLYGGGTNLVATLQGDGMEQRICLSDYEWSLDDDVPGQIRFTFDKPERVGKADVRFYLNDGFTAPEDLTEEKVDLHSEEYYKMVQRSLMNLGNTYRIRKVIEKARAGKEVTLAFIGGSITQGAGAVPIHTECYAYKAYQLFQKRFARNNNVRFIKAGVGGTPSELGMIRFDRDVLREGEQPDLVVIEFAVNDEGDETKGDCYESLVRKVLKLPWRPAVVLLFSVFANDWNLQERLQPVGRQYDLPMVSILDAVTPQFSGKEQKRVITKNQFFYDMFHPTNLGHTIMADCLEYLMEVCDTSDHARVDSFRQGMTEEEVLEQCLRGEPAIGNSFEKVKLLDRRDGYEGASMREGGFDATDHELQCVEMDQDLCTTPEFPYNWMYDGTKPDRAFFELTITCRALFLIFKDSGEVDAGTADVLVDGEFRFTADPHVNNWLHCNAVLVFQEKETAAHTVRIQMSGENLDKKFTILGFGYVE</sequence>
<dbReference type="InterPro" id="IPR013830">
    <property type="entry name" value="SGNH_hydro"/>
</dbReference>
<dbReference type="Proteomes" id="UP000266172">
    <property type="component" value="Unassembled WGS sequence"/>
</dbReference>
<evidence type="ECO:0000259" key="1">
    <source>
        <dbReference type="Pfam" id="PF13472"/>
    </source>
</evidence>
<evidence type="ECO:0000313" key="2">
    <source>
        <dbReference type="EMBL" id="RGS42491.1"/>
    </source>
</evidence>
<accession>A0A395VAW6</accession>